<dbReference type="EMBL" id="CP114014">
    <property type="protein sequence ID" value="XAY08493.1"/>
    <property type="molecule type" value="Genomic_DNA"/>
</dbReference>
<gene>
    <name evidence="2" type="ORF">DSM112329_05394</name>
</gene>
<dbReference type="AlphaFoldDB" id="A0AAU7B494"/>
<reference evidence="2" key="1">
    <citation type="submission" date="2022-12" db="EMBL/GenBank/DDBJ databases">
        <title>Paraconexibacter alkalitolerans sp. nov. and Baekduia alba sp. nov., isolated from soil and emended description of the genera Paraconexibacter (Chun et al., 2020) and Baekduia (An et al., 2020).</title>
        <authorList>
            <person name="Vieira S."/>
            <person name="Huber K.J."/>
            <person name="Geppert A."/>
            <person name="Wolf J."/>
            <person name="Neumann-Schaal M."/>
            <person name="Muesken M."/>
            <person name="Overmann J."/>
        </authorList>
    </citation>
    <scope>NUCLEOTIDE SEQUENCE</scope>
    <source>
        <strain evidence="2">AEG42_29</strain>
    </source>
</reference>
<name>A0AAU7B494_9ACTN</name>
<evidence type="ECO:0000313" key="2">
    <source>
        <dbReference type="EMBL" id="XAY08493.1"/>
    </source>
</evidence>
<dbReference type="RefSeq" id="WP_354699673.1">
    <property type="nucleotide sequence ID" value="NZ_CP114014.1"/>
</dbReference>
<dbReference type="PANTHER" id="PTHR33371">
    <property type="entry name" value="INTERMEMBRANE PHOSPHOLIPID TRANSPORT SYSTEM BINDING PROTEIN MLAD-RELATED"/>
    <property type="match status" value="1"/>
</dbReference>
<dbReference type="InterPro" id="IPR052336">
    <property type="entry name" value="MlaD_Phospholipid_Transporter"/>
</dbReference>
<accession>A0AAU7B494</accession>
<protein>
    <recommendedName>
        <fullName evidence="1">Mce/MlaD domain-containing protein</fullName>
    </recommendedName>
</protein>
<dbReference type="InterPro" id="IPR003399">
    <property type="entry name" value="Mce/MlaD"/>
</dbReference>
<sequence>MSSRARPRRTRRRRSENKAPGRLAVSGLIVLLLAAAFVGFGVQSVTKVPGVKYQKLYAAIPDISNLSSHDEVRIAGVRVGQVLDPNVDGTGARVQIQLQPGTGRLRADSTVVVRARGLLGSRYLELRPGKSGELLNDGDTLRAPAETSITSGVADVLDTFDAETRGRFGDLVGEFGQSLAGRGQGLNTAIRLGPGVTDELTRVADAIEARAGAARAFVPSVNSGMSALDGAREDIAGFFDPAAKGLAPFTDARDDLHATLDAAPPTLDAMQSGLGAGRTLLTSTRSLLRSVNRTLPRAPGALRATNALLRESPTPLKRTEPLLDALDGAVPSVLKTTRALKPELDPLDRAFTNLLPLVTSLGKHGCDVKNFGDNWRSVLGYGAPSERALPGGDAGHFNQLRVNVIAGPQSLGSLVPGISRPFIHNREIYSAPCTHSPGKPYSALGTFRAGDQGSGR</sequence>
<proteinExistence type="predicted"/>
<organism evidence="2">
    <name type="scientific">Paraconexibacter sp. AEG42_29</name>
    <dbReference type="NCBI Taxonomy" id="2997339"/>
    <lineage>
        <taxon>Bacteria</taxon>
        <taxon>Bacillati</taxon>
        <taxon>Actinomycetota</taxon>
        <taxon>Thermoleophilia</taxon>
        <taxon>Solirubrobacterales</taxon>
        <taxon>Paraconexibacteraceae</taxon>
        <taxon>Paraconexibacter</taxon>
    </lineage>
</organism>
<dbReference type="KEGG" id="parq:DSM112329_05394"/>
<dbReference type="PANTHER" id="PTHR33371:SF4">
    <property type="entry name" value="INTERMEMBRANE PHOSPHOLIPID TRANSPORT SYSTEM BINDING PROTEIN MLAD"/>
    <property type="match status" value="1"/>
</dbReference>
<evidence type="ECO:0000259" key="1">
    <source>
        <dbReference type="Pfam" id="PF02470"/>
    </source>
</evidence>
<feature type="domain" description="Mce/MlaD" evidence="1">
    <location>
        <begin position="53"/>
        <end position="129"/>
    </location>
</feature>
<dbReference type="Pfam" id="PF02470">
    <property type="entry name" value="MlaD"/>
    <property type="match status" value="1"/>
</dbReference>